<feature type="compositionally biased region" description="Pro residues" evidence="1">
    <location>
        <begin position="89"/>
        <end position="98"/>
    </location>
</feature>
<proteinExistence type="predicted"/>
<keyword evidence="3" id="KW-1185">Reference proteome</keyword>
<evidence type="ECO:0000313" key="2">
    <source>
        <dbReference type="EMBL" id="KAF4416318.1"/>
    </source>
</evidence>
<dbReference type="EMBL" id="JAADJF010000470">
    <property type="protein sequence ID" value="KAF4416318.1"/>
    <property type="molecule type" value="Genomic_DNA"/>
</dbReference>
<reference evidence="2 3" key="1">
    <citation type="submission" date="2020-01" db="EMBL/GenBank/DDBJ databases">
        <title>Identification and distribution of gene clusters putatively required for synthesis of sphingolipid metabolism inhibitors in phylogenetically diverse species of the filamentous fungus Fusarium.</title>
        <authorList>
            <person name="Kim H.-S."/>
            <person name="Busman M."/>
            <person name="Brown D.W."/>
            <person name="Divon H."/>
            <person name="Uhlig S."/>
            <person name="Proctor R.H."/>
        </authorList>
    </citation>
    <scope>NUCLEOTIDE SEQUENCE [LARGE SCALE GENOMIC DNA]</scope>
    <source>
        <strain evidence="2 3">NRRL 13308</strain>
    </source>
</reference>
<evidence type="ECO:0000256" key="1">
    <source>
        <dbReference type="SAM" id="MobiDB-lite"/>
    </source>
</evidence>
<feature type="compositionally biased region" description="Basic and acidic residues" evidence="1">
    <location>
        <begin position="118"/>
        <end position="148"/>
    </location>
</feature>
<evidence type="ECO:0000313" key="3">
    <source>
        <dbReference type="Proteomes" id="UP000536711"/>
    </source>
</evidence>
<gene>
    <name evidence="2" type="ORF">FACUT_12679</name>
</gene>
<comment type="caution">
    <text evidence="2">The sequence shown here is derived from an EMBL/GenBank/DDBJ whole genome shotgun (WGS) entry which is preliminary data.</text>
</comment>
<protein>
    <submittedName>
        <fullName evidence="2">Uncharacterized protein</fullName>
    </submittedName>
</protein>
<dbReference type="OrthoDB" id="3594103at2759"/>
<dbReference type="AlphaFoldDB" id="A0A8H4JD59"/>
<feature type="compositionally biased region" description="Basic and acidic residues" evidence="1">
    <location>
        <begin position="67"/>
        <end position="83"/>
    </location>
</feature>
<organism evidence="2 3">
    <name type="scientific">Fusarium acutatum</name>
    <dbReference type="NCBI Taxonomy" id="78861"/>
    <lineage>
        <taxon>Eukaryota</taxon>
        <taxon>Fungi</taxon>
        <taxon>Dikarya</taxon>
        <taxon>Ascomycota</taxon>
        <taxon>Pezizomycotina</taxon>
        <taxon>Sordariomycetes</taxon>
        <taxon>Hypocreomycetidae</taxon>
        <taxon>Hypocreales</taxon>
        <taxon>Nectriaceae</taxon>
        <taxon>Fusarium</taxon>
        <taxon>Fusarium fujikuroi species complex</taxon>
    </lineage>
</organism>
<dbReference type="Proteomes" id="UP000536711">
    <property type="component" value="Unassembled WGS sequence"/>
</dbReference>
<name>A0A8H4JD59_9HYPO</name>
<sequence>MDLLNLVAILGKMNFDFKDFPELTQHIAFHLEKVLTDPHSQFSSSLLSQATSNSITDMLVRKLVMIARDKPTSEPKAKPRPGNETRGTPPCPSRPQPPSQDSVTAKPEPSQFPHRGKGRDASKPAEHASKVPEITVSHHESRGAKGEEEAQSGPSRVRGWPCPFSPPCGGCADAQKKANPPTPKLGSSIVKMKDIVVAAKSSAADWEVPKFEAEQSQKPESSTLVDSDDEGVLVDSETQPITTPSPAGSGNTNRINFVYVYDVW</sequence>
<accession>A0A8H4JD59</accession>
<feature type="compositionally biased region" description="Basic and acidic residues" evidence="1">
    <location>
        <begin position="208"/>
        <end position="217"/>
    </location>
</feature>
<feature type="compositionally biased region" description="Polar residues" evidence="1">
    <location>
        <begin position="236"/>
        <end position="255"/>
    </location>
</feature>
<feature type="region of interest" description="Disordered" evidence="1">
    <location>
        <begin position="208"/>
        <end position="255"/>
    </location>
</feature>
<feature type="region of interest" description="Disordered" evidence="1">
    <location>
        <begin position="66"/>
        <end position="158"/>
    </location>
</feature>